<dbReference type="InterPro" id="IPR000760">
    <property type="entry name" value="Inositol_monophosphatase-like"/>
</dbReference>
<dbReference type="PANTHER" id="PTHR20854:SF4">
    <property type="entry name" value="INOSITOL-1-MONOPHOSPHATASE-RELATED"/>
    <property type="match status" value="1"/>
</dbReference>
<dbReference type="AlphaFoldDB" id="A0AAE4YCK9"/>
<comment type="cofactor">
    <cofactor evidence="2">
        <name>Mg(2+)</name>
        <dbReference type="ChEBI" id="CHEBI:18420"/>
    </cofactor>
</comment>
<gene>
    <name evidence="3" type="ORF">GV832_14165</name>
</gene>
<dbReference type="PRINTS" id="PR00377">
    <property type="entry name" value="IMPHPHTASES"/>
</dbReference>
<evidence type="ECO:0000256" key="1">
    <source>
        <dbReference type="ARBA" id="ARBA00009759"/>
    </source>
</evidence>
<feature type="binding site" evidence="2">
    <location>
        <position position="219"/>
    </location>
    <ligand>
        <name>Mg(2+)</name>
        <dbReference type="ChEBI" id="CHEBI:18420"/>
        <label>1</label>
        <note>catalytic</note>
    </ligand>
</feature>
<protein>
    <submittedName>
        <fullName evidence="3">Inositol monophosphatase</fullName>
    </submittedName>
</protein>
<dbReference type="Pfam" id="PF00459">
    <property type="entry name" value="Inositol_P"/>
    <property type="match status" value="1"/>
</dbReference>
<proteinExistence type="inferred from homology"/>
<keyword evidence="2" id="KW-0460">Magnesium</keyword>
<dbReference type="Proteomes" id="UP001193501">
    <property type="component" value="Unassembled WGS sequence"/>
</dbReference>
<evidence type="ECO:0000313" key="4">
    <source>
        <dbReference type="Proteomes" id="UP001193501"/>
    </source>
</evidence>
<dbReference type="GO" id="GO:0007165">
    <property type="term" value="P:signal transduction"/>
    <property type="evidence" value="ECO:0007669"/>
    <property type="project" value="TreeGrafter"/>
</dbReference>
<dbReference type="GO" id="GO:0006020">
    <property type="term" value="P:inositol metabolic process"/>
    <property type="evidence" value="ECO:0007669"/>
    <property type="project" value="TreeGrafter"/>
</dbReference>
<dbReference type="Gene3D" id="3.40.190.80">
    <property type="match status" value="1"/>
</dbReference>
<dbReference type="SUPFAM" id="SSF56655">
    <property type="entry name" value="Carbohydrate phosphatase"/>
    <property type="match status" value="1"/>
</dbReference>
<feature type="binding site" evidence="2">
    <location>
        <position position="69"/>
    </location>
    <ligand>
        <name>Mg(2+)</name>
        <dbReference type="ChEBI" id="CHEBI:18420"/>
        <label>1</label>
        <note>catalytic</note>
    </ligand>
</feature>
<keyword evidence="2" id="KW-0479">Metal-binding</keyword>
<name>A0AAE4YCK9_9RHOB</name>
<dbReference type="EMBL" id="JAABNR010000013">
    <property type="protein sequence ID" value="NBZ88733.1"/>
    <property type="molecule type" value="Genomic_DNA"/>
</dbReference>
<reference evidence="3" key="1">
    <citation type="submission" date="2020-01" db="EMBL/GenBank/DDBJ databases">
        <authorList>
            <person name="Chen W.-M."/>
        </authorList>
    </citation>
    <scope>NUCLEOTIDE SEQUENCE</scope>
    <source>
        <strain evidence="3">CYK-10</strain>
    </source>
</reference>
<dbReference type="PANTHER" id="PTHR20854">
    <property type="entry name" value="INOSITOL MONOPHOSPHATASE"/>
    <property type="match status" value="1"/>
</dbReference>
<organism evidence="3 4">
    <name type="scientific">Stagnihabitans tardus</name>
    <dbReference type="NCBI Taxonomy" id="2699202"/>
    <lineage>
        <taxon>Bacteria</taxon>
        <taxon>Pseudomonadati</taxon>
        <taxon>Pseudomonadota</taxon>
        <taxon>Alphaproteobacteria</taxon>
        <taxon>Rhodobacterales</taxon>
        <taxon>Paracoccaceae</taxon>
        <taxon>Stagnihabitans</taxon>
    </lineage>
</organism>
<dbReference type="Gene3D" id="3.30.540.10">
    <property type="entry name" value="Fructose-1,6-Bisphosphatase, subunit A, domain 1"/>
    <property type="match status" value="1"/>
</dbReference>
<evidence type="ECO:0000313" key="3">
    <source>
        <dbReference type="EMBL" id="NBZ88733.1"/>
    </source>
</evidence>
<accession>A0AAE4YCK9</accession>
<dbReference type="GO" id="GO:0008934">
    <property type="term" value="F:inositol monophosphate 1-phosphatase activity"/>
    <property type="evidence" value="ECO:0007669"/>
    <property type="project" value="TreeGrafter"/>
</dbReference>
<sequence>MTIPKEAIRAAVQEAARKAILPRFRQLTAAEVATKTGPQDIVTAADLESEALITEALAREWPGMALLGEEGVARDASLRERMGQETCVILDPVDGTWNFAAGLGLFAVLLAVVQEGRAVWGMNYDPLLGDWIEADAEGAFWVTAQGRRRLQTAPAKAASQLIGYVPHGLFAGAQRRASLLAGEGYARVTSLRCAAHEYRMLVSGQVDFMISGPVAHPWDHAAGVLAVQAAGGVARFLDGSDYTTARREGAILAASSPEVWAQVAKDFAALR</sequence>
<comment type="caution">
    <text evidence="3">The sequence shown here is derived from an EMBL/GenBank/DDBJ whole genome shotgun (WGS) entry which is preliminary data.</text>
</comment>
<keyword evidence="4" id="KW-1185">Reference proteome</keyword>
<dbReference type="RefSeq" id="WP_168775549.1">
    <property type="nucleotide sequence ID" value="NZ_JAABNR010000013.1"/>
</dbReference>
<dbReference type="GO" id="GO:0046872">
    <property type="term" value="F:metal ion binding"/>
    <property type="evidence" value="ECO:0007669"/>
    <property type="project" value="UniProtKB-KW"/>
</dbReference>
<feature type="binding site" evidence="2">
    <location>
        <position position="91"/>
    </location>
    <ligand>
        <name>Mg(2+)</name>
        <dbReference type="ChEBI" id="CHEBI:18420"/>
        <label>1</label>
        <note>catalytic</note>
    </ligand>
</feature>
<comment type="similarity">
    <text evidence="1">Belongs to the inositol monophosphatase superfamily.</text>
</comment>
<feature type="binding site" evidence="2">
    <location>
        <position position="94"/>
    </location>
    <ligand>
        <name>Mg(2+)</name>
        <dbReference type="ChEBI" id="CHEBI:18420"/>
        <label>1</label>
        <note>catalytic</note>
    </ligand>
</feature>
<evidence type="ECO:0000256" key="2">
    <source>
        <dbReference type="PIRSR" id="PIRSR600760-2"/>
    </source>
</evidence>